<gene>
    <name evidence="2" type="primary">RvY_09479-1</name>
    <name evidence="2" type="synonym">RvY_09479.1</name>
    <name evidence="2" type="ORF">RvY_09479</name>
</gene>
<sequence length="255" mass="28676">MLTKHLIIFCACYVGILEANQCALLPGDLELTRGCTTRVHWKDGTAPRKIRYVSIKCDGRSLNSLQNVLNYFDQFNCSGPLHLQISKPSYSLEPPVFRRVASHLYHLDLLDLHPTLPGLPKSFDGLRALKMLTLRFQDRSTAEVTMSKTLFVDLNKLEYVKIYARSVLLNIKPDTLKTLNHLQCLVLSGSNFACNCPTLDTVRWIQNQKPSSLHGQYKDPVTHRVEQCRIGTAVCGSTNEPITNQGQYNCTPSGI</sequence>
<dbReference type="Proteomes" id="UP000186922">
    <property type="component" value="Unassembled WGS sequence"/>
</dbReference>
<accession>A0A1D1V9I0</accession>
<evidence type="ECO:0000256" key="1">
    <source>
        <dbReference type="SAM" id="SignalP"/>
    </source>
</evidence>
<dbReference type="OrthoDB" id="10598227at2759"/>
<dbReference type="SUPFAM" id="SSF52058">
    <property type="entry name" value="L domain-like"/>
    <property type="match status" value="1"/>
</dbReference>
<proteinExistence type="predicted"/>
<reference evidence="2 3" key="1">
    <citation type="journal article" date="2016" name="Nat. Commun.">
        <title>Extremotolerant tardigrade genome and improved radiotolerance of human cultured cells by tardigrade-unique protein.</title>
        <authorList>
            <person name="Hashimoto T."/>
            <person name="Horikawa D.D."/>
            <person name="Saito Y."/>
            <person name="Kuwahara H."/>
            <person name="Kozuka-Hata H."/>
            <person name="Shin-I T."/>
            <person name="Minakuchi Y."/>
            <person name="Ohishi K."/>
            <person name="Motoyama A."/>
            <person name="Aizu T."/>
            <person name="Enomoto A."/>
            <person name="Kondo K."/>
            <person name="Tanaka S."/>
            <person name="Hara Y."/>
            <person name="Koshikawa S."/>
            <person name="Sagara H."/>
            <person name="Miura T."/>
            <person name="Yokobori S."/>
            <person name="Miyagawa K."/>
            <person name="Suzuki Y."/>
            <person name="Kubo T."/>
            <person name="Oyama M."/>
            <person name="Kohara Y."/>
            <person name="Fujiyama A."/>
            <person name="Arakawa K."/>
            <person name="Katayama T."/>
            <person name="Toyoda A."/>
            <person name="Kunieda T."/>
        </authorList>
    </citation>
    <scope>NUCLEOTIDE SEQUENCE [LARGE SCALE GENOMIC DNA]</scope>
    <source>
        <strain evidence="2 3">YOKOZUNA-1</strain>
    </source>
</reference>
<keyword evidence="3" id="KW-1185">Reference proteome</keyword>
<organism evidence="2 3">
    <name type="scientific">Ramazzottius varieornatus</name>
    <name type="common">Water bear</name>
    <name type="synonym">Tardigrade</name>
    <dbReference type="NCBI Taxonomy" id="947166"/>
    <lineage>
        <taxon>Eukaryota</taxon>
        <taxon>Metazoa</taxon>
        <taxon>Ecdysozoa</taxon>
        <taxon>Tardigrada</taxon>
        <taxon>Eutardigrada</taxon>
        <taxon>Parachela</taxon>
        <taxon>Hypsibioidea</taxon>
        <taxon>Ramazzottiidae</taxon>
        <taxon>Ramazzottius</taxon>
    </lineage>
</organism>
<feature type="chain" id="PRO_5008898169" evidence="1">
    <location>
        <begin position="20"/>
        <end position="255"/>
    </location>
</feature>
<dbReference type="Gene3D" id="3.80.10.10">
    <property type="entry name" value="Ribonuclease Inhibitor"/>
    <property type="match status" value="1"/>
</dbReference>
<name>A0A1D1V9I0_RAMVA</name>
<dbReference type="EMBL" id="BDGG01000004">
    <property type="protein sequence ID" value="GAU98316.1"/>
    <property type="molecule type" value="Genomic_DNA"/>
</dbReference>
<evidence type="ECO:0000313" key="2">
    <source>
        <dbReference type="EMBL" id="GAU98316.1"/>
    </source>
</evidence>
<keyword evidence="1" id="KW-0732">Signal</keyword>
<comment type="caution">
    <text evidence="2">The sequence shown here is derived from an EMBL/GenBank/DDBJ whole genome shotgun (WGS) entry which is preliminary data.</text>
</comment>
<dbReference type="AlphaFoldDB" id="A0A1D1V9I0"/>
<evidence type="ECO:0000313" key="3">
    <source>
        <dbReference type="Proteomes" id="UP000186922"/>
    </source>
</evidence>
<protein>
    <submittedName>
        <fullName evidence="2">Uncharacterized protein</fullName>
    </submittedName>
</protein>
<feature type="signal peptide" evidence="1">
    <location>
        <begin position="1"/>
        <end position="19"/>
    </location>
</feature>
<dbReference type="InterPro" id="IPR032675">
    <property type="entry name" value="LRR_dom_sf"/>
</dbReference>